<gene>
    <name evidence="11" type="ORF">HQN85_04490</name>
</gene>
<dbReference type="InterPro" id="IPR032854">
    <property type="entry name" value="ALKBH3"/>
</dbReference>
<evidence type="ECO:0000313" key="11">
    <source>
        <dbReference type="EMBL" id="NQX30967.1"/>
    </source>
</evidence>
<dbReference type="Gene3D" id="3.30.160.70">
    <property type="entry name" value="Methylated DNA-protein cysteine methyltransferase domain"/>
    <property type="match status" value="1"/>
</dbReference>
<dbReference type="PANTHER" id="PTHR31212">
    <property type="entry name" value="ALPHA-KETOGLUTARATE-DEPENDENT DIOXYGENASE ALKB HOMOLOG 3"/>
    <property type="match status" value="1"/>
</dbReference>
<dbReference type="GO" id="GO:0032259">
    <property type="term" value="P:methylation"/>
    <property type="evidence" value="ECO:0007669"/>
    <property type="project" value="UniProtKB-KW"/>
</dbReference>
<keyword evidence="6" id="KW-0804">Transcription</keyword>
<dbReference type="PANTHER" id="PTHR31212:SF4">
    <property type="entry name" value="ALPHA-KETOGLUTARATE-DEPENDENT DIOXYGENASE ALKB HOMOLOG 3"/>
    <property type="match status" value="1"/>
</dbReference>
<proteinExistence type="predicted"/>
<keyword evidence="4" id="KW-0227">DNA damage</keyword>
<feature type="domain" description="HTH araC/xylS-type" evidence="9">
    <location>
        <begin position="13"/>
        <end position="111"/>
    </location>
</feature>
<dbReference type="EMBL" id="JABMKV010000001">
    <property type="protein sequence ID" value="NQX30967.1"/>
    <property type="molecule type" value="Genomic_DNA"/>
</dbReference>
<comment type="catalytic activity">
    <reaction evidence="1">
        <text>a 4-O-methyl-thymidine in DNA + L-cysteinyl-[protein] = a thymidine in DNA + S-methyl-L-cysteinyl-[protein]</text>
        <dbReference type="Rhea" id="RHEA:53428"/>
        <dbReference type="Rhea" id="RHEA-COMP:10131"/>
        <dbReference type="Rhea" id="RHEA-COMP:10132"/>
        <dbReference type="Rhea" id="RHEA-COMP:13555"/>
        <dbReference type="Rhea" id="RHEA-COMP:13556"/>
        <dbReference type="ChEBI" id="CHEBI:29950"/>
        <dbReference type="ChEBI" id="CHEBI:82612"/>
        <dbReference type="ChEBI" id="CHEBI:137386"/>
        <dbReference type="ChEBI" id="CHEBI:137387"/>
        <dbReference type="EC" id="2.1.1.63"/>
    </reaction>
</comment>
<dbReference type="InterPro" id="IPR036631">
    <property type="entry name" value="MGMT_N_sf"/>
</dbReference>
<dbReference type="CDD" id="cd06445">
    <property type="entry name" value="ATase"/>
    <property type="match status" value="1"/>
</dbReference>
<evidence type="ECO:0000256" key="5">
    <source>
        <dbReference type="ARBA" id="ARBA00023015"/>
    </source>
</evidence>
<evidence type="ECO:0000313" key="12">
    <source>
        <dbReference type="Proteomes" id="UP000762110"/>
    </source>
</evidence>
<organism evidence="11 12">
    <name type="scientific">Pedobacter boryungensis</name>
    <dbReference type="NCBI Taxonomy" id="869962"/>
    <lineage>
        <taxon>Bacteria</taxon>
        <taxon>Pseudomonadati</taxon>
        <taxon>Bacteroidota</taxon>
        <taxon>Sphingobacteriia</taxon>
        <taxon>Sphingobacteriales</taxon>
        <taxon>Sphingobacteriaceae</taxon>
        <taxon>Pedobacter</taxon>
    </lineage>
</organism>
<accession>A0ABX2DAV7</accession>
<dbReference type="NCBIfam" id="TIGR00589">
    <property type="entry name" value="ogt"/>
    <property type="match status" value="1"/>
</dbReference>
<keyword evidence="3 11" id="KW-0808">Transferase</keyword>
<dbReference type="Pfam" id="PF13532">
    <property type="entry name" value="2OG-FeII_Oxy_2"/>
    <property type="match status" value="1"/>
</dbReference>
<dbReference type="PROSITE" id="PS01124">
    <property type="entry name" value="HTH_ARAC_FAMILY_2"/>
    <property type="match status" value="1"/>
</dbReference>
<dbReference type="GO" id="GO:0003908">
    <property type="term" value="F:methylated-DNA-[protein]-cysteine S-methyltransferase activity"/>
    <property type="evidence" value="ECO:0007669"/>
    <property type="project" value="UniProtKB-EC"/>
</dbReference>
<dbReference type="Pfam" id="PF12833">
    <property type="entry name" value="HTH_18"/>
    <property type="match status" value="1"/>
</dbReference>
<dbReference type="InterPro" id="IPR037151">
    <property type="entry name" value="AlkB-like_sf"/>
</dbReference>
<evidence type="ECO:0000256" key="6">
    <source>
        <dbReference type="ARBA" id="ARBA00023163"/>
    </source>
</evidence>
<keyword evidence="2 11" id="KW-0489">Methyltransferase</keyword>
<feature type="domain" description="Fe2OG dioxygenase" evidence="10">
    <location>
        <begin position="386"/>
        <end position="483"/>
    </location>
</feature>
<comment type="catalytic activity">
    <reaction evidence="8">
        <text>a 6-O-methyl-2'-deoxyguanosine in DNA + L-cysteinyl-[protein] = S-methyl-L-cysteinyl-[protein] + a 2'-deoxyguanosine in DNA</text>
        <dbReference type="Rhea" id="RHEA:24000"/>
        <dbReference type="Rhea" id="RHEA-COMP:10131"/>
        <dbReference type="Rhea" id="RHEA-COMP:10132"/>
        <dbReference type="Rhea" id="RHEA-COMP:11367"/>
        <dbReference type="Rhea" id="RHEA-COMP:11368"/>
        <dbReference type="ChEBI" id="CHEBI:29950"/>
        <dbReference type="ChEBI" id="CHEBI:82612"/>
        <dbReference type="ChEBI" id="CHEBI:85445"/>
        <dbReference type="ChEBI" id="CHEBI:85448"/>
        <dbReference type="EC" id="2.1.1.63"/>
    </reaction>
</comment>
<evidence type="ECO:0000256" key="3">
    <source>
        <dbReference type="ARBA" id="ARBA00022679"/>
    </source>
</evidence>
<dbReference type="Pfam" id="PF01035">
    <property type="entry name" value="DNA_binding_1"/>
    <property type="match status" value="1"/>
</dbReference>
<dbReference type="Gene3D" id="1.10.10.10">
    <property type="entry name" value="Winged helix-like DNA-binding domain superfamily/Winged helix DNA-binding domain"/>
    <property type="match status" value="1"/>
</dbReference>
<keyword evidence="12" id="KW-1185">Reference proteome</keyword>
<evidence type="ECO:0000259" key="10">
    <source>
        <dbReference type="PROSITE" id="PS51471"/>
    </source>
</evidence>
<sequence length="485" mass="55506">MSTQEQLNYYRIAEAISYLQENFKTQPDLDEVAKKVNLSPFHFQRLFTEWAGVSPKKFLQFLSLSYAKNILRDKQLTLFDVAFETGLSSTGRLHDLFVNIEGITPGEFKNGGTDLMVNYEYFPTAFGNLLIASTPKGICFMAFADDENRTFQELKQQFPQAKFTKQKDTIQEAALPIFNQNWSQKANIKLHLKGTAFQLKVWETLLKIPKGNFTTYGRIAKEIGHPNASRAVGSAIGDNPIAFLIPCHRVIQSSGNFGQYHWGQVRKSILLAWEASQVKNPSMDLFNTELDQTLNLLPYGGIVNYYGKIMPHSLANQYYESLLETIEWKQDEAIIFGKHILTKRKVAWYGDYNFEYTYSNVTKQALIWTKELLALKILVEEKSGEKYNSCLLNLYHSGDEGMAWHSDGEKDLKKNGAIASLSFGAERKFSFKHKSTKERISLVLENGSLLVMKDTTQTNWLHRLPPTKVISQPRINLTFRMMVEH</sequence>
<dbReference type="Gene3D" id="1.10.10.60">
    <property type="entry name" value="Homeodomain-like"/>
    <property type="match status" value="1"/>
</dbReference>
<comment type="caution">
    <text evidence="11">The sequence shown here is derived from an EMBL/GenBank/DDBJ whole genome shotgun (WGS) entry which is preliminary data.</text>
</comment>
<dbReference type="RefSeq" id="WP_173269215.1">
    <property type="nucleotide sequence ID" value="NZ_JABMKV010000001.1"/>
</dbReference>
<dbReference type="InterPro" id="IPR027450">
    <property type="entry name" value="AlkB-like"/>
</dbReference>
<dbReference type="InterPro" id="IPR036217">
    <property type="entry name" value="MethylDNA_cys_MeTrfase_DNAb"/>
</dbReference>
<dbReference type="InterPro" id="IPR005123">
    <property type="entry name" value="Oxoglu/Fe-dep_dioxygenase_dom"/>
</dbReference>
<dbReference type="InterPro" id="IPR001497">
    <property type="entry name" value="MethylDNA_cys_MeTrfase_AS"/>
</dbReference>
<dbReference type="EC" id="2.1.1.63" evidence="11"/>
<keyword evidence="7" id="KW-0234">DNA repair</keyword>
<dbReference type="Proteomes" id="UP000762110">
    <property type="component" value="Unassembled WGS sequence"/>
</dbReference>
<dbReference type="SUPFAM" id="SSF46689">
    <property type="entry name" value="Homeodomain-like"/>
    <property type="match status" value="2"/>
</dbReference>
<name>A0ABX2DAV7_9SPHI</name>
<dbReference type="SMART" id="SM00342">
    <property type="entry name" value="HTH_ARAC"/>
    <property type="match status" value="1"/>
</dbReference>
<reference evidence="11 12" key="1">
    <citation type="submission" date="2020-05" db="EMBL/GenBank/DDBJ databases">
        <title>Description of Pedobacter foliorum sp. nov.</title>
        <authorList>
            <person name="Qi S."/>
            <person name="Carlier A."/>
            <person name="Cnockaert M."/>
            <person name="Vandamme P."/>
        </authorList>
    </citation>
    <scope>NUCLEOTIDE SEQUENCE [LARGE SCALE GENOMIC DNA]</scope>
    <source>
        <strain evidence="11 12">LMG 31300</strain>
    </source>
</reference>
<evidence type="ECO:0000256" key="8">
    <source>
        <dbReference type="ARBA" id="ARBA00049348"/>
    </source>
</evidence>
<protein>
    <submittedName>
        <fullName evidence="11">Methylated-DNA--[protein]-cysteine S-methyltransferase</fullName>
        <ecNumber evidence="11">2.1.1.63</ecNumber>
    </submittedName>
</protein>
<dbReference type="SUPFAM" id="SSF51197">
    <property type="entry name" value="Clavaminate synthase-like"/>
    <property type="match status" value="1"/>
</dbReference>
<dbReference type="SUPFAM" id="SSF53155">
    <property type="entry name" value="Methylated DNA-protein cysteine methyltransferase domain"/>
    <property type="match status" value="1"/>
</dbReference>
<evidence type="ECO:0000259" key="9">
    <source>
        <dbReference type="PROSITE" id="PS01124"/>
    </source>
</evidence>
<dbReference type="InterPro" id="IPR009057">
    <property type="entry name" value="Homeodomain-like_sf"/>
</dbReference>
<evidence type="ECO:0000256" key="7">
    <source>
        <dbReference type="ARBA" id="ARBA00023204"/>
    </source>
</evidence>
<dbReference type="InterPro" id="IPR018060">
    <property type="entry name" value="HTH_AraC"/>
</dbReference>
<dbReference type="InterPro" id="IPR036388">
    <property type="entry name" value="WH-like_DNA-bd_sf"/>
</dbReference>
<keyword evidence="5" id="KW-0805">Transcription regulation</keyword>
<evidence type="ECO:0000256" key="4">
    <source>
        <dbReference type="ARBA" id="ARBA00022763"/>
    </source>
</evidence>
<evidence type="ECO:0000256" key="2">
    <source>
        <dbReference type="ARBA" id="ARBA00022603"/>
    </source>
</evidence>
<dbReference type="PROSITE" id="PS00374">
    <property type="entry name" value="MGMT"/>
    <property type="match status" value="1"/>
</dbReference>
<dbReference type="PROSITE" id="PS51471">
    <property type="entry name" value="FE2OG_OXY"/>
    <property type="match status" value="1"/>
</dbReference>
<dbReference type="Gene3D" id="2.60.120.590">
    <property type="entry name" value="Alpha-ketoglutarate-dependent dioxygenase AlkB-like"/>
    <property type="match status" value="1"/>
</dbReference>
<evidence type="ECO:0000256" key="1">
    <source>
        <dbReference type="ARBA" id="ARBA00001286"/>
    </source>
</evidence>
<dbReference type="SUPFAM" id="SSF46767">
    <property type="entry name" value="Methylated DNA-protein cysteine methyltransferase, C-terminal domain"/>
    <property type="match status" value="1"/>
</dbReference>
<dbReference type="InterPro" id="IPR014048">
    <property type="entry name" value="MethylDNA_cys_MeTrfase_DNA-bd"/>
</dbReference>